<dbReference type="PANTHER" id="PTHR35005:SF1">
    <property type="entry name" value="2-AMINO-5-FORMYLAMINO-6-RIBOSYLAMINOPYRIMIDIN-4(3H)-ONE 5'-MONOPHOSPHATE DEFORMYLASE"/>
    <property type="match status" value="1"/>
</dbReference>
<dbReference type="SUPFAM" id="SSF102215">
    <property type="entry name" value="Creatininase"/>
    <property type="match status" value="1"/>
</dbReference>
<dbReference type="GO" id="GO:0016811">
    <property type="term" value="F:hydrolase activity, acting on carbon-nitrogen (but not peptide) bonds, in linear amides"/>
    <property type="evidence" value="ECO:0007669"/>
    <property type="project" value="TreeGrafter"/>
</dbReference>
<dbReference type="EMBL" id="DVMR01000053">
    <property type="protein sequence ID" value="HIU43991.1"/>
    <property type="molecule type" value="Genomic_DNA"/>
</dbReference>
<evidence type="ECO:0000256" key="1">
    <source>
        <dbReference type="ARBA" id="ARBA00001947"/>
    </source>
</evidence>
<dbReference type="PANTHER" id="PTHR35005">
    <property type="entry name" value="3-DEHYDRO-SCYLLO-INOSOSE HYDROLASE"/>
    <property type="match status" value="1"/>
</dbReference>
<sequence length="252" mass="28129">MTRLKKGVMIAEVTNEDCQKLLDEETIVMLPIGGGSKEHGGHLPMGTDFFVTDWLARAVTERFPVVTLPTLPYAYFPAFTDYKGSVSIEAYRFSSFVENILENFIKFGVKKFLILDGGVSTHYPLRIAANNLSCRWGVKVGVSNCLGLGKEAEDELCEQEKGGHGDEAETSTMLYIRGDLVRMEETTEEYLEVMPGCTKNGTVRVALFNKMKTPRGTNGNSTLATREKGERMMQAKVDDLVEFLTNFDRLEV</sequence>
<evidence type="ECO:0000313" key="6">
    <source>
        <dbReference type="EMBL" id="HIU43991.1"/>
    </source>
</evidence>
<comment type="similarity">
    <text evidence="5">Belongs to the creatininase superfamily.</text>
</comment>
<dbReference type="AlphaFoldDB" id="A0A9D1LLQ4"/>
<comment type="caution">
    <text evidence="6">The sequence shown here is derived from an EMBL/GenBank/DDBJ whole genome shotgun (WGS) entry which is preliminary data.</text>
</comment>
<dbReference type="GO" id="GO:0046872">
    <property type="term" value="F:metal ion binding"/>
    <property type="evidence" value="ECO:0007669"/>
    <property type="project" value="UniProtKB-KW"/>
</dbReference>
<dbReference type="InterPro" id="IPR024087">
    <property type="entry name" value="Creatininase-like_sf"/>
</dbReference>
<protein>
    <submittedName>
        <fullName evidence="6">Creatininase family protein</fullName>
    </submittedName>
</protein>
<dbReference type="Proteomes" id="UP000824073">
    <property type="component" value="Unassembled WGS sequence"/>
</dbReference>
<dbReference type="Gene3D" id="3.40.50.10310">
    <property type="entry name" value="Creatininase"/>
    <property type="match status" value="1"/>
</dbReference>
<dbReference type="InterPro" id="IPR003785">
    <property type="entry name" value="Creatininase/forma_Hydrolase"/>
</dbReference>
<evidence type="ECO:0000313" key="7">
    <source>
        <dbReference type="Proteomes" id="UP000824073"/>
    </source>
</evidence>
<organism evidence="6 7">
    <name type="scientific">Candidatus Ventrousia excrementavium</name>
    <dbReference type="NCBI Taxonomy" id="2840961"/>
    <lineage>
        <taxon>Bacteria</taxon>
        <taxon>Bacillati</taxon>
        <taxon>Bacillota</taxon>
        <taxon>Clostridia</taxon>
        <taxon>Eubacteriales</taxon>
        <taxon>Clostridiaceae</taxon>
        <taxon>Clostridiaceae incertae sedis</taxon>
        <taxon>Candidatus Ventrousia</taxon>
    </lineage>
</organism>
<reference evidence="6" key="1">
    <citation type="submission" date="2020-10" db="EMBL/GenBank/DDBJ databases">
        <authorList>
            <person name="Gilroy R."/>
        </authorList>
    </citation>
    <scope>NUCLEOTIDE SEQUENCE</scope>
    <source>
        <strain evidence="6">CHK191-8634</strain>
    </source>
</reference>
<keyword evidence="2" id="KW-0479">Metal-binding</keyword>
<evidence type="ECO:0000256" key="5">
    <source>
        <dbReference type="ARBA" id="ARBA00024029"/>
    </source>
</evidence>
<comment type="cofactor">
    <cofactor evidence="1">
        <name>Zn(2+)</name>
        <dbReference type="ChEBI" id="CHEBI:29105"/>
    </cofactor>
</comment>
<dbReference type="Pfam" id="PF02633">
    <property type="entry name" value="Creatininase"/>
    <property type="match status" value="1"/>
</dbReference>
<dbReference type="GO" id="GO:0009231">
    <property type="term" value="P:riboflavin biosynthetic process"/>
    <property type="evidence" value="ECO:0007669"/>
    <property type="project" value="TreeGrafter"/>
</dbReference>
<keyword evidence="3" id="KW-0378">Hydrolase</keyword>
<proteinExistence type="inferred from homology"/>
<gene>
    <name evidence="6" type="ORF">IAB67_06815</name>
</gene>
<keyword evidence="4" id="KW-0862">Zinc</keyword>
<reference evidence="6" key="2">
    <citation type="journal article" date="2021" name="PeerJ">
        <title>Extensive microbial diversity within the chicken gut microbiome revealed by metagenomics and culture.</title>
        <authorList>
            <person name="Gilroy R."/>
            <person name="Ravi A."/>
            <person name="Getino M."/>
            <person name="Pursley I."/>
            <person name="Horton D.L."/>
            <person name="Alikhan N.F."/>
            <person name="Baker D."/>
            <person name="Gharbi K."/>
            <person name="Hall N."/>
            <person name="Watson M."/>
            <person name="Adriaenssens E.M."/>
            <person name="Foster-Nyarko E."/>
            <person name="Jarju S."/>
            <person name="Secka A."/>
            <person name="Antonio M."/>
            <person name="Oren A."/>
            <person name="Chaudhuri R.R."/>
            <person name="La Ragione R."/>
            <person name="Hildebrand F."/>
            <person name="Pallen M.J."/>
        </authorList>
    </citation>
    <scope>NUCLEOTIDE SEQUENCE</scope>
    <source>
        <strain evidence="6">CHK191-8634</strain>
    </source>
</reference>
<name>A0A9D1LLQ4_9CLOT</name>
<accession>A0A9D1LLQ4</accession>
<evidence type="ECO:0000256" key="4">
    <source>
        <dbReference type="ARBA" id="ARBA00022833"/>
    </source>
</evidence>
<evidence type="ECO:0000256" key="3">
    <source>
        <dbReference type="ARBA" id="ARBA00022801"/>
    </source>
</evidence>
<evidence type="ECO:0000256" key="2">
    <source>
        <dbReference type="ARBA" id="ARBA00022723"/>
    </source>
</evidence>